<dbReference type="STRING" id="1122619.GCA_000373745_01007"/>
<dbReference type="AlphaFoldDB" id="A0A378XDS3"/>
<dbReference type="InterPro" id="IPR052358">
    <property type="entry name" value="Aro_Compnd_Degr_Hydrolases"/>
</dbReference>
<organism evidence="3 4">
    <name type="scientific">Oligella ureolytica</name>
    <dbReference type="NCBI Taxonomy" id="90244"/>
    <lineage>
        <taxon>Bacteria</taxon>
        <taxon>Pseudomonadati</taxon>
        <taxon>Pseudomonadota</taxon>
        <taxon>Betaproteobacteria</taxon>
        <taxon>Burkholderiales</taxon>
        <taxon>Alcaligenaceae</taxon>
        <taxon>Oligella</taxon>
    </lineage>
</organism>
<accession>A0A378XDS3</accession>
<gene>
    <name evidence="2" type="ORF">I6G29_01985</name>
    <name evidence="3" type="ORF">NCTC11997_00445</name>
</gene>
<reference evidence="3 4" key="1">
    <citation type="submission" date="2018-06" db="EMBL/GenBank/DDBJ databases">
        <authorList>
            <consortium name="Pathogen Informatics"/>
            <person name="Doyle S."/>
        </authorList>
    </citation>
    <scope>NUCLEOTIDE SEQUENCE [LARGE SCALE GENOMIC DNA]</scope>
    <source>
        <strain evidence="3 4">NCTC11997</strain>
    </source>
</reference>
<keyword evidence="3" id="KW-0378">Hydrolase</keyword>
<dbReference type="Proteomes" id="UP000594903">
    <property type="component" value="Chromosome"/>
</dbReference>
<dbReference type="GO" id="GO:0016787">
    <property type="term" value="F:hydrolase activity"/>
    <property type="evidence" value="ECO:0007669"/>
    <property type="project" value="UniProtKB-KW"/>
</dbReference>
<protein>
    <submittedName>
        <fullName evidence="2">Amidohydrolase family protein</fullName>
    </submittedName>
    <submittedName>
        <fullName evidence="3">Predicted metal-dependent hydrolase of the TIM-barrel fold</fullName>
    </submittedName>
</protein>
<dbReference type="Pfam" id="PF04909">
    <property type="entry name" value="Amidohydro_2"/>
    <property type="match status" value="1"/>
</dbReference>
<dbReference type="PANTHER" id="PTHR35563:SF2">
    <property type="entry name" value="BARREL METAL-DEPENDENT HYDROLASE, PUTATIVE (AFU_ORTHOLOGUE AFUA_1G16240)-RELATED"/>
    <property type="match status" value="1"/>
</dbReference>
<sequence length="269" mass="30479">MKQVDTHAHIFNADVPVVEGARYRPAQSASVESYVQHLDQYGFDYGVLIQPSFLGYDNSQMLAAIAAYPDRLKGIAVVPVDSELAALQSLKEQGIVGVRLNLFGKDIPDLRQAEWQLFLNHLTQLDWQLELHCPPSYLVVMMPALQDFSGPIVLDHFARVDPEKSVEDPDYQTVLKHLDPSRYWVKVSAFYRLGSGKAAMENAEKAFKLLLAHGMEDRLVWGSDWPHTQHEEQVSYNSNVEFLQSMVQDPILKQKILSQNALSLFRLEA</sequence>
<dbReference type="Gene3D" id="3.20.20.140">
    <property type="entry name" value="Metal-dependent hydrolases"/>
    <property type="match status" value="1"/>
</dbReference>
<dbReference type="InterPro" id="IPR006680">
    <property type="entry name" value="Amidohydro-rel"/>
</dbReference>
<evidence type="ECO:0000313" key="3">
    <source>
        <dbReference type="EMBL" id="SUA51016.1"/>
    </source>
</evidence>
<dbReference type="RefSeq" id="WP_018574192.1">
    <property type="nucleotide sequence ID" value="NZ_CP065725.1"/>
</dbReference>
<evidence type="ECO:0000259" key="1">
    <source>
        <dbReference type="Pfam" id="PF04909"/>
    </source>
</evidence>
<reference evidence="2 5" key="2">
    <citation type="submission" date="2020-12" db="EMBL/GenBank/DDBJ databases">
        <title>FDA dAtabase for Regulatory Grade micrObial Sequences (FDA-ARGOS): Supporting development and validation of Infectious Disease Dx tests.</title>
        <authorList>
            <person name="Sproer C."/>
            <person name="Gronow S."/>
            <person name="Severitt S."/>
            <person name="Schroder I."/>
            <person name="Tallon L."/>
            <person name="Sadzewicz L."/>
            <person name="Zhao X."/>
            <person name="Boylan J."/>
            <person name="Ott S."/>
            <person name="Bowen H."/>
            <person name="Vavikolanu K."/>
            <person name="Mehta A."/>
            <person name="Aluvathingal J."/>
            <person name="Nadendla S."/>
            <person name="Lowell S."/>
            <person name="Myers T."/>
            <person name="Yan Y."/>
            <person name="Sichtig H."/>
        </authorList>
    </citation>
    <scope>NUCLEOTIDE SEQUENCE [LARGE SCALE GENOMIC DNA]</scope>
    <source>
        <strain evidence="2 5">FDAARGOS_872</strain>
    </source>
</reference>
<evidence type="ECO:0000313" key="4">
    <source>
        <dbReference type="Proteomes" id="UP000254603"/>
    </source>
</evidence>
<evidence type="ECO:0000313" key="5">
    <source>
        <dbReference type="Proteomes" id="UP000594903"/>
    </source>
</evidence>
<name>A0A378XDS3_9BURK</name>
<dbReference type="OrthoDB" id="9787654at2"/>
<dbReference type="PANTHER" id="PTHR35563">
    <property type="entry name" value="BARREL METAL-DEPENDENT HYDROLASE, PUTATIVE (AFU_ORTHOLOGUE AFUA_1G16240)-RELATED"/>
    <property type="match status" value="1"/>
</dbReference>
<dbReference type="EMBL" id="UGSB01000001">
    <property type="protein sequence ID" value="SUA51016.1"/>
    <property type="molecule type" value="Genomic_DNA"/>
</dbReference>
<dbReference type="Proteomes" id="UP000254603">
    <property type="component" value="Unassembled WGS sequence"/>
</dbReference>
<feature type="domain" description="Amidohydrolase-related" evidence="1">
    <location>
        <begin position="4"/>
        <end position="267"/>
    </location>
</feature>
<proteinExistence type="predicted"/>
<dbReference type="InterPro" id="IPR032466">
    <property type="entry name" value="Metal_Hydrolase"/>
</dbReference>
<dbReference type="EMBL" id="CP065725">
    <property type="protein sequence ID" value="QPT40413.1"/>
    <property type="molecule type" value="Genomic_DNA"/>
</dbReference>
<keyword evidence="5" id="KW-1185">Reference proteome</keyword>
<dbReference type="SUPFAM" id="SSF51556">
    <property type="entry name" value="Metallo-dependent hydrolases"/>
    <property type="match status" value="1"/>
</dbReference>
<evidence type="ECO:0000313" key="2">
    <source>
        <dbReference type="EMBL" id="QPT40413.1"/>
    </source>
</evidence>